<evidence type="ECO:0000256" key="3">
    <source>
        <dbReference type="ARBA" id="ARBA00023125"/>
    </source>
</evidence>
<keyword evidence="2" id="KW-0805">Transcription regulation</keyword>
<evidence type="ECO:0000259" key="6">
    <source>
        <dbReference type="PROSITE" id="PS50110"/>
    </source>
</evidence>
<dbReference type="InterPro" id="IPR001789">
    <property type="entry name" value="Sig_transdc_resp-reg_receiver"/>
</dbReference>
<protein>
    <submittedName>
        <fullName evidence="7">DNA-binding LytR/AlgR family response regulator</fullName>
    </submittedName>
</protein>
<accession>A0ABS4J507</accession>
<sequence>MLKADSEGGTLNEAGIFTMLRVMLIQGEELVLEELAALLHKIGGIEIVGQYGNALRALETMESPAAPAIDLVFLDIMMPGIDGLSAARYFKKRDERIEIVFVTAYPQFSIDAFELQALDYLLRPINRERLEKMLERVKYKWNKRQ</sequence>
<feature type="domain" description="Response regulatory" evidence="6">
    <location>
        <begin position="21"/>
        <end position="138"/>
    </location>
</feature>
<keyword evidence="1 5" id="KW-0597">Phosphoprotein</keyword>
<comment type="caution">
    <text evidence="7">The sequence shown here is derived from an EMBL/GenBank/DDBJ whole genome shotgun (WGS) entry which is preliminary data.</text>
</comment>
<evidence type="ECO:0000256" key="2">
    <source>
        <dbReference type="ARBA" id="ARBA00023015"/>
    </source>
</evidence>
<gene>
    <name evidence="7" type="ORF">J2Z66_006549</name>
</gene>
<organism evidence="7 8">
    <name type="scientific">Paenibacillus eucommiae</name>
    <dbReference type="NCBI Taxonomy" id="1355755"/>
    <lineage>
        <taxon>Bacteria</taxon>
        <taxon>Bacillati</taxon>
        <taxon>Bacillota</taxon>
        <taxon>Bacilli</taxon>
        <taxon>Bacillales</taxon>
        <taxon>Paenibacillaceae</taxon>
        <taxon>Paenibacillus</taxon>
    </lineage>
</organism>
<name>A0ABS4J507_9BACL</name>
<keyword evidence="8" id="KW-1185">Reference proteome</keyword>
<keyword evidence="3 7" id="KW-0238">DNA-binding</keyword>
<dbReference type="PANTHER" id="PTHR48111">
    <property type="entry name" value="REGULATOR OF RPOS"/>
    <property type="match status" value="1"/>
</dbReference>
<evidence type="ECO:0000313" key="8">
    <source>
        <dbReference type="Proteomes" id="UP001519287"/>
    </source>
</evidence>
<evidence type="ECO:0000256" key="4">
    <source>
        <dbReference type="ARBA" id="ARBA00023163"/>
    </source>
</evidence>
<dbReference type="PROSITE" id="PS50110">
    <property type="entry name" value="RESPONSE_REGULATORY"/>
    <property type="match status" value="1"/>
</dbReference>
<dbReference type="Gene3D" id="3.40.50.2300">
    <property type="match status" value="1"/>
</dbReference>
<dbReference type="InterPro" id="IPR011006">
    <property type="entry name" value="CheY-like_superfamily"/>
</dbReference>
<reference evidence="7 8" key="1">
    <citation type="submission" date="2021-03" db="EMBL/GenBank/DDBJ databases">
        <title>Genomic Encyclopedia of Type Strains, Phase IV (KMG-IV): sequencing the most valuable type-strain genomes for metagenomic binning, comparative biology and taxonomic classification.</title>
        <authorList>
            <person name="Goeker M."/>
        </authorList>
    </citation>
    <scope>NUCLEOTIDE SEQUENCE [LARGE SCALE GENOMIC DNA]</scope>
    <source>
        <strain evidence="7 8">DSM 26048</strain>
    </source>
</reference>
<dbReference type="SUPFAM" id="SSF52172">
    <property type="entry name" value="CheY-like"/>
    <property type="match status" value="1"/>
</dbReference>
<feature type="modified residue" description="4-aspartylphosphate" evidence="5">
    <location>
        <position position="75"/>
    </location>
</feature>
<dbReference type="Pfam" id="PF00072">
    <property type="entry name" value="Response_reg"/>
    <property type="match status" value="1"/>
</dbReference>
<dbReference type="SMART" id="SM00448">
    <property type="entry name" value="REC"/>
    <property type="match status" value="1"/>
</dbReference>
<proteinExistence type="predicted"/>
<dbReference type="Proteomes" id="UP001519287">
    <property type="component" value="Unassembled WGS sequence"/>
</dbReference>
<dbReference type="PANTHER" id="PTHR48111:SF69">
    <property type="entry name" value="RESPONSE REGULATOR RECEIVER"/>
    <property type="match status" value="1"/>
</dbReference>
<dbReference type="RefSeq" id="WP_209976734.1">
    <property type="nucleotide sequence ID" value="NZ_JAGGLB010000029.1"/>
</dbReference>
<evidence type="ECO:0000256" key="1">
    <source>
        <dbReference type="ARBA" id="ARBA00022553"/>
    </source>
</evidence>
<evidence type="ECO:0000313" key="7">
    <source>
        <dbReference type="EMBL" id="MBP1994908.1"/>
    </source>
</evidence>
<dbReference type="EMBL" id="JAGGLB010000029">
    <property type="protein sequence ID" value="MBP1994908.1"/>
    <property type="molecule type" value="Genomic_DNA"/>
</dbReference>
<evidence type="ECO:0000256" key="5">
    <source>
        <dbReference type="PROSITE-ProRule" id="PRU00169"/>
    </source>
</evidence>
<dbReference type="GO" id="GO:0003677">
    <property type="term" value="F:DNA binding"/>
    <property type="evidence" value="ECO:0007669"/>
    <property type="project" value="UniProtKB-KW"/>
</dbReference>
<dbReference type="InterPro" id="IPR039420">
    <property type="entry name" value="WalR-like"/>
</dbReference>
<keyword evidence="4" id="KW-0804">Transcription</keyword>